<organism evidence="1 2">
    <name type="scientific">Labedaea rhizosphaerae</name>
    <dbReference type="NCBI Taxonomy" id="598644"/>
    <lineage>
        <taxon>Bacteria</taxon>
        <taxon>Bacillati</taxon>
        <taxon>Actinomycetota</taxon>
        <taxon>Actinomycetes</taxon>
        <taxon>Pseudonocardiales</taxon>
        <taxon>Pseudonocardiaceae</taxon>
        <taxon>Labedaea</taxon>
    </lineage>
</organism>
<evidence type="ECO:0008006" key="3">
    <source>
        <dbReference type="Google" id="ProtNLM"/>
    </source>
</evidence>
<reference evidence="1 2" key="1">
    <citation type="submission" date="2019-03" db="EMBL/GenBank/DDBJ databases">
        <title>Genomic Encyclopedia of Type Strains, Phase IV (KMG-IV): sequencing the most valuable type-strain genomes for metagenomic binning, comparative biology and taxonomic classification.</title>
        <authorList>
            <person name="Goeker M."/>
        </authorList>
    </citation>
    <scope>NUCLEOTIDE SEQUENCE [LARGE SCALE GENOMIC DNA]</scope>
    <source>
        <strain evidence="1 2">DSM 45361</strain>
    </source>
</reference>
<evidence type="ECO:0000313" key="1">
    <source>
        <dbReference type="EMBL" id="TDP89999.1"/>
    </source>
</evidence>
<sequence>MNDTARAQVAGWQNIVDATHSRLQDAGQWPPVERGLTEQEKAAARAIFGNSLNLDAIQVNDDSFLGAVKEDNAISTPGVINFPPGTLSKNDPRYLPWLMHELTHQWQYQHGYRLDQLAVAAAAGNYDYGGDDGLRAATAQGKGIESFNFEQQGDIVRNYYLRKTQGGNTSAFDPFIQQIQANGPDLQAPPDWPPP</sequence>
<dbReference type="OrthoDB" id="9153660at2"/>
<evidence type="ECO:0000313" key="2">
    <source>
        <dbReference type="Proteomes" id="UP000295444"/>
    </source>
</evidence>
<accession>A0A4R6RSY1</accession>
<gene>
    <name evidence="1" type="ORF">EV186_111125</name>
</gene>
<dbReference type="RefSeq" id="WP_133854274.1">
    <property type="nucleotide sequence ID" value="NZ_SNXZ01000011.1"/>
</dbReference>
<comment type="caution">
    <text evidence="1">The sequence shown here is derived from an EMBL/GenBank/DDBJ whole genome shotgun (WGS) entry which is preliminary data.</text>
</comment>
<keyword evidence="2" id="KW-1185">Reference proteome</keyword>
<name>A0A4R6RSY1_LABRH</name>
<dbReference type="AlphaFoldDB" id="A0A4R6RSY1"/>
<dbReference type="Proteomes" id="UP000295444">
    <property type="component" value="Unassembled WGS sequence"/>
</dbReference>
<protein>
    <recommendedName>
        <fullName evidence="3">DUF4157 domain-containing protein</fullName>
    </recommendedName>
</protein>
<proteinExistence type="predicted"/>
<dbReference type="EMBL" id="SNXZ01000011">
    <property type="protein sequence ID" value="TDP89999.1"/>
    <property type="molecule type" value="Genomic_DNA"/>
</dbReference>